<dbReference type="PROSITE" id="PS51257">
    <property type="entry name" value="PROKAR_LIPOPROTEIN"/>
    <property type="match status" value="1"/>
</dbReference>
<evidence type="ECO:0000256" key="2">
    <source>
        <dbReference type="ARBA" id="ARBA00008814"/>
    </source>
</evidence>
<evidence type="ECO:0000256" key="6">
    <source>
        <dbReference type="SAM" id="SignalP"/>
    </source>
</evidence>
<comment type="subcellular location">
    <subcellularLocation>
        <location evidence="1">Cell envelope</location>
    </subcellularLocation>
</comment>
<name>A0ABN6X571_9MICO</name>
<accession>A0ABN6X571</accession>
<dbReference type="EMBL" id="AP027728">
    <property type="protein sequence ID" value="BDZ39714.1"/>
    <property type="molecule type" value="Genomic_DNA"/>
</dbReference>
<feature type="signal peptide" evidence="6">
    <location>
        <begin position="1"/>
        <end position="26"/>
    </location>
</feature>
<dbReference type="Gene3D" id="3.40.50.1980">
    <property type="entry name" value="Nitrogenase molybdenum iron protein domain"/>
    <property type="match status" value="2"/>
</dbReference>
<dbReference type="SUPFAM" id="SSF53807">
    <property type="entry name" value="Helical backbone' metal receptor"/>
    <property type="match status" value="1"/>
</dbReference>
<dbReference type="PANTHER" id="PTHR30532">
    <property type="entry name" value="IRON III DICITRATE-BINDING PERIPLASMIC PROTEIN"/>
    <property type="match status" value="1"/>
</dbReference>
<keyword evidence="3" id="KW-0813">Transport</keyword>
<evidence type="ECO:0000313" key="8">
    <source>
        <dbReference type="EMBL" id="BDZ39714.1"/>
    </source>
</evidence>
<gene>
    <name evidence="8" type="ORF">GCM10025863_23280</name>
</gene>
<dbReference type="InterPro" id="IPR002491">
    <property type="entry name" value="ABC_transptr_periplasmic_BD"/>
</dbReference>
<dbReference type="Pfam" id="PF01497">
    <property type="entry name" value="Peripla_BP_2"/>
    <property type="match status" value="1"/>
</dbReference>
<feature type="chain" id="PRO_5046180695" evidence="6">
    <location>
        <begin position="27"/>
        <end position="343"/>
    </location>
</feature>
<evidence type="ECO:0000256" key="1">
    <source>
        <dbReference type="ARBA" id="ARBA00004196"/>
    </source>
</evidence>
<organism evidence="8 9">
    <name type="scientific">Microbacterium suwonense</name>
    <dbReference type="NCBI Taxonomy" id="683047"/>
    <lineage>
        <taxon>Bacteria</taxon>
        <taxon>Bacillati</taxon>
        <taxon>Actinomycetota</taxon>
        <taxon>Actinomycetes</taxon>
        <taxon>Micrococcales</taxon>
        <taxon>Microbacteriaceae</taxon>
        <taxon>Microbacterium</taxon>
    </lineage>
</organism>
<feature type="domain" description="Fe/B12 periplasmic-binding" evidence="7">
    <location>
        <begin position="73"/>
        <end position="343"/>
    </location>
</feature>
<evidence type="ECO:0000313" key="9">
    <source>
        <dbReference type="Proteomes" id="UP001321543"/>
    </source>
</evidence>
<evidence type="ECO:0000256" key="5">
    <source>
        <dbReference type="SAM" id="MobiDB-lite"/>
    </source>
</evidence>
<dbReference type="PANTHER" id="PTHR30532:SF1">
    <property type="entry name" value="IRON(3+)-HYDROXAMATE-BINDING PROTEIN FHUD"/>
    <property type="match status" value="1"/>
</dbReference>
<dbReference type="RefSeq" id="WP_286300046.1">
    <property type="nucleotide sequence ID" value="NZ_AP027728.1"/>
</dbReference>
<dbReference type="CDD" id="cd01146">
    <property type="entry name" value="FhuD"/>
    <property type="match status" value="1"/>
</dbReference>
<evidence type="ECO:0000259" key="7">
    <source>
        <dbReference type="PROSITE" id="PS50983"/>
    </source>
</evidence>
<protein>
    <submittedName>
        <fullName evidence="8">ABC transporter substrate-binding protein</fullName>
    </submittedName>
</protein>
<dbReference type="InterPro" id="IPR051313">
    <property type="entry name" value="Bact_iron-sidero_bind"/>
</dbReference>
<dbReference type="PROSITE" id="PS50983">
    <property type="entry name" value="FE_B12_PBP"/>
    <property type="match status" value="1"/>
</dbReference>
<evidence type="ECO:0000256" key="4">
    <source>
        <dbReference type="ARBA" id="ARBA00022729"/>
    </source>
</evidence>
<sequence>MNKPLAALATLGALTLALTACGTTSAAPAPTNAKTSTASGIGCADDSTTTSTDPVELTDAFGRTVTLDKPAAKVAVLEWQQVEDVLSLCLTPVAVADADGYRTWDTSEELPEGVTDVGTRQEPNLDALFATEPDLVIVEAYTRDDAIIAQLEKYGIPVLATLGADAKDPITQMLGTFDLIAQATGRTERADVVKDEFEKKLADAKDSVADASLAGHEFVFLDGWVDGGNVTLRPYGQGSLVAELGEQLGLTNAWTGEVDAAYGLGTTDIEGMTTIGDATLLTTGTVDPDSESFLDAAAKNPAWKLIPAVKEDRVHAFPAGIWMFGGPRSAEQIIDAYLGVMTK</sequence>
<evidence type="ECO:0000256" key="3">
    <source>
        <dbReference type="ARBA" id="ARBA00022448"/>
    </source>
</evidence>
<dbReference type="Proteomes" id="UP001321543">
    <property type="component" value="Chromosome"/>
</dbReference>
<comment type="similarity">
    <text evidence="2">Belongs to the bacterial solute-binding protein 8 family.</text>
</comment>
<proteinExistence type="inferred from homology"/>
<keyword evidence="4 6" id="KW-0732">Signal</keyword>
<keyword evidence="9" id="KW-1185">Reference proteome</keyword>
<feature type="region of interest" description="Disordered" evidence="5">
    <location>
        <begin position="26"/>
        <end position="55"/>
    </location>
</feature>
<reference evidence="9" key="1">
    <citation type="journal article" date="2019" name="Int. J. Syst. Evol. Microbiol.">
        <title>The Global Catalogue of Microorganisms (GCM) 10K type strain sequencing project: providing services to taxonomists for standard genome sequencing and annotation.</title>
        <authorList>
            <consortium name="The Broad Institute Genomics Platform"/>
            <consortium name="The Broad Institute Genome Sequencing Center for Infectious Disease"/>
            <person name="Wu L."/>
            <person name="Ma J."/>
        </authorList>
    </citation>
    <scope>NUCLEOTIDE SEQUENCE [LARGE SCALE GENOMIC DNA]</scope>
    <source>
        <strain evidence="9">NBRC 106310</strain>
    </source>
</reference>